<accession>A0A481Z9G6</accession>
<dbReference type="EMBL" id="MK500527">
    <property type="protein sequence ID" value="QBK91331.1"/>
    <property type="molecule type" value="Genomic_DNA"/>
</dbReference>
<sequence length="351" mass="38394">MKLLIFTIFTLFIIGTTRAQTCPDQACHHTAKFWQTYSCFSDPAVNWPFGGGSSDSGTWASLMGYAGANSCDLRFTQFASGTPIETCLTNFQGADFLLLDLEGSTNQTALLLQEYYRFVVSILYTLQTGNGPCPVGPDGLPPGVPPSKKRLTLVELIVLNGLTQFTTLFFFPVVDQAGPNCDFSLADPVLVSQLLTLWTDINNNRQQCFEILDDECDGGCTQSQGYWKNHNTNKNSSPWPKASGALEDTETNILCGVTWLDWLTKRRKELPQFGNAQRILARQWIASSLNVLSGACAPLDIANEISDSEFLLNANCGNIITSSNFPTGLDMIDSGSLLEEYNEGLVGPDSC</sequence>
<proteinExistence type="predicted"/>
<gene>
    <name evidence="1" type="ORF">LCPAC202_03050</name>
</gene>
<name>A0A481Z9G6_9VIRU</name>
<organism evidence="1">
    <name type="scientific">Pithovirus LCPAC202</name>
    <dbReference type="NCBI Taxonomy" id="2506592"/>
    <lineage>
        <taxon>Viruses</taxon>
        <taxon>Pithoviruses</taxon>
    </lineage>
</organism>
<protein>
    <submittedName>
        <fullName evidence="1">Uncharacterized protein</fullName>
    </submittedName>
</protein>
<reference evidence="1" key="1">
    <citation type="journal article" date="2019" name="MBio">
        <title>Virus Genomes from Deep Sea Sediments Expand the Ocean Megavirome and Support Independent Origins of Viral Gigantism.</title>
        <authorList>
            <person name="Backstrom D."/>
            <person name="Yutin N."/>
            <person name="Jorgensen S.L."/>
            <person name="Dharamshi J."/>
            <person name="Homa F."/>
            <person name="Zaremba-Niedwiedzka K."/>
            <person name="Spang A."/>
            <person name="Wolf Y.I."/>
            <person name="Koonin E.V."/>
            <person name="Ettema T.J."/>
        </authorList>
    </citation>
    <scope>NUCLEOTIDE SEQUENCE</scope>
</reference>
<evidence type="ECO:0000313" key="1">
    <source>
        <dbReference type="EMBL" id="QBK91331.1"/>
    </source>
</evidence>